<keyword evidence="1" id="KW-0732">Signal</keyword>
<sequence>MRLPVVASKAIGPFALSFLLLLFYQGSQAKGQDCQTLSVRANLYVHFARLPTCEPCSPLGTSRDKERKAFPCPDVCDQRIADLMYDTAKFRLDPCMRVMNPDNLSEWDILFRDPNRENYPFQVPGRQICHCSVTLVVQRLVKRLPDTDPRQSPFAPILCAYPYPGQRMVSRPLRIKSEHWYPALQVSMEGWEYGTPLREVGWIYADMEPYPVQQPSICCDAGVRDLRYAEDTSNQIASGVRLDLDSNCTIKFGHHRTLLQGQGVLCCTPDVWGGIRKRLVQLHEKDPDWRTYRNEIVNLRSQIGILCFRHSNDTSLADLVKTAVTPQWLSNGVFYMEFR</sequence>
<feature type="signal peptide" evidence="1">
    <location>
        <begin position="1"/>
        <end position="29"/>
    </location>
</feature>
<protein>
    <submittedName>
        <fullName evidence="2">Uncharacterized protein</fullName>
    </submittedName>
</protein>
<organism evidence="2 3">
    <name type="scientific">Protomyces lactucae-debilis</name>
    <dbReference type="NCBI Taxonomy" id="2754530"/>
    <lineage>
        <taxon>Eukaryota</taxon>
        <taxon>Fungi</taxon>
        <taxon>Dikarya</taxon>
        <taxon>Ascomycota</taxon>
        <taxon>Taphrinomycotina</taxon>
        <taxon>Taphrinomycetes</taxon>
        <taxon>Taphrinales</taxon>
        <taxon>Protomycetaceae</taxon>
        <taxon>Protomyces</taxon>
    </lineage>
</organism>
<accession>A0A1Y2F959</accession>
<dbReference type="AlphaFoldDB" id="A0A1Y2F959"/>
<proteinExistence type="predicted"/>
<dbReference type="RefSeq" id="XP_040723806.1">
    <property type="nucleotide sequence ID" value="XM_040872523.1"/>
</dbReference>
<name>A0A1Y2F959_PROLT</name>
<dbReference type="GeneID" id="63789122"/>
<gene>
    <name evidence="2" type="ORF">BCR37DRAFT_90665</name>
</gene>
<reference evidence="2 3" key="1">
    <citation type="submission" date="2016-07" db="EMBL/GenBank/DDBJ databases">
        <title>Pervasive Adenine N6-methylation of Active Genes in Fungi.</title>
        <authorList>
            <consortium name="DOE Joint Genome Institute"/>
            <person name="Mondo S.J."/>
            <person name="Dannebaum R.O."/>
            <person name="Kuo R.C."/>
            <person name="Labutti K."/>
            <person name="Haridas S."/>
            <person name="Kuo A."/>
            <person name="Salamov A."/>
            <person name="Ahrendt S.R."/>
            <person name="Lipzen A."/>
            <person name="Sullivan W."/>
            <person name="Andreopoulos W.B."/>
            <person name="Clum A."/>
            <person name="Lindquist E."/>
            <person name="Daum C."/>
            <person name="Ramamoorthy G.K."/>
            <person name="Gryganskyi A."/>
            <person name="Culley D."/>
            <person name="Magnuson J.K."/>
            <person name="James T.Y."/>
            <person name="O'Malley M.A."/>
            <person name="Stajich J.E."/>
            <person name="Spatafora J.W."/>
            <person name="Visel A."/>
            <person name="Grigoriev I.V."/>
        </authorList>
    </citation>
    <scope>NUCLEOTIDE SEQUENCE [LARGE SCALE GENOMIC DNA]</scope>
    <source>
        <strain evidence="2 3">12-1054</strain>
    </source>
</reference>
<dbReference type="Proteomes" id="UP000193685">
    <property type="component" value="Unassembled WGS sequence"/>
</dbReference>
<comment type="caution">
    <text evidence="2">The sequence shown here is derived from an EMBL/GenBank/DDBJ whole genome shotgun (WGS) entry which is preliminary data.</text>
</comment>
<evidence type="ECO:0000313" key="2">
    <source>
        <dbReference type="EMBL" id="ORY79435.1"/>
    </source>
</evidence>
<feature type="chain" id="PRO_5012847450" evidence="1">
    <location>
        <begin position="30"/>
        <end position="339"/>
    </location>
</feature>
<dbReference type="EMBL" id="MCFI01000015">
    <property type="protein sequence ID" value="ORY79435.1"/>
    <property type="molecule type" value="Genomic_DNA"/>
</dbReference>
<evidence type="ECO:0000313" key="3">
    <source>
        <dbReference type="Proteomes" id="UP000193685"/>
    </source>
</evidence>
<evidence type="ECO:0000256" key="1">
    <source>
        <dbReference type="SAM" id="SignalP"/>
    </source>
</evidence>
<keyword evidence="3" id="KW-1185">Reference proteome</keyword>